<evidence type="ECO:0000313" key="5">
    <source>
        <dbReference type="EMBL" id="MCF1716634.1"/>
    </source>
</evidence>
<dbReference type="Gene3D" id="3.30.1120.10">
    <property type="match status" value="1"/>
</dbReference>
<evidence type="ECO:0000259" key="4">
    <source>
        <dbReference type="Pfam" id="PF00884"/>
    </source>
</evidence>
<gene>
    <name evidence="5" type="ORF">L0U88_18475</name>
</gene>
<dbReference type="Gene3D" id="3.40.720.10">
    <property type="entry name" value="Alkaline Phosphatase, subunit A"/>
    <property type="match status" value="1"/>
</dbReference>
<evidence type="ECO:0000256" key="2">
    <source>
        <dbReference type="ARBA" id="ARBA00022801"/>
    </source>
</evidence>
<reference evidence="5 6" key="1">
    <citation type="submission" date="2022-01" db="EMBL/GenBank/DDBJ databases">
        <title>Flavihumibacter sp. nov., isolated from sediment of a river.</title>
        <authorList>
            <person name="Liu H."/>
        </authorList>
    </citation>
    <scope>NUCLEOTIDE SEQUENCE [LARGE SCALE GENOMIC DNA]</scope>
    <source>
        <strain evidence="5 6">RY-1</strain>
    </source>
</reference>
<dbReference type="InterPro" id="IPR050738">
    <property type="entry name" value="Sulfatase"/>
</dbReference>
<keyword evidence="2" id="KW-0378">Hydrolase</keyword>
<evidence type="ECO:0000313" key="6">
    <source>
        <dbReference type="Proteomes" id="UP001200145"/>
    </source>
</evidence>
<dbReference type="Proteomes" id="UP001200145">
    <property type="component" value="Unassembled WGS sequence"/>
</dbReference>
<comment type="caution">
    <text evidence="5">The sequence shown here is derived from an EMBL/GenBank/DDBJ whole genome shotgun (WGS) entry which is preliminary data.</text>
</comment>
<feature type="domain" description="Sulfatase N-terminal" evidence="4">
    <location>
        <begin position="34"/>
        <end position="368"/>
    </location>
</feature>
<feature type="signal peptide" evidence="3">
    <location>
        <begin position="1"/>
        <end position="27"/>
    </location>
</feature>
<protein>
    <submittedName>
        <fullName evidence="5">Arylsulfatase</fullName>
    </submittedName>
</protein>
<dbReference type="InterPro" id="IPR017850">
    <property type="entry name" value="Alkaline_phosphatase_core_sf"/>
</dbReference>
<dbReference type="Pfam" id="PF00884">
    <property type="entry name" value="Sulfatase"/>
    <property type="match status" value="1"/>
</dbReference>
<dbReference type="CDD" id="cd16145">
    <property type="entry name" value="ARS_like"/>
    <property type="match status" value="1"/>
</dbReference>
<name>A0ABS9BP96_9BACT</name>
<evidence type="ECO:0000256" key="1">
    <source>
        <dbReference type="ARBA" id="ARBA00008779"/>
    </source>
</evidence>
<dbReference type="PANTHER" id="PTHR42693:SF53">
    <property type="entry name" value="ENDO-4-O-SULFATASE"/>
    <property type="match status" value="1"/>
</dbReference>
<proteinExistence type="inferred from homology"/>
<sequence length="476" mass="53382">MKNNSRLFTNELLFLMVLLLISFSTVAQQKNQPPNIIYILADDLGYGDLGCYGQTKIKTPNIDQLAVRGKKFTSFYAGSTVCAPSRAALITGLHTGHVSVRGNGEFPLPKEEKILPEYLKEKGYVNGMMGKWGLGLPTTSGSPEQRGWDYFSGHVHHVEGHYQHPDSAWQIQGNQLNKIRIPGGQYANEWFTNEALNFIRNEKDRPFFLYLSFTLPHAELVVPDQFLRPYLNANGESLFAPETAHAPGQHYGPQAFPKAAYAAMITQMDSYVGKVVDEVSKLGLTDNTIIIFTSDNGTHQEGGRKRSDAMDYFKSSGPLKGIKRDLYEGGIRVPFIVQWPGVIEAGTSTDLPAANWDIVSTFCSLAGIQVPDTDGISLAPVWLNKARQSLLKKMQNRPFYWEFYEQGYKQAVRKGNWKAIRYYQGVNPVRTELYNLETDPGENKNLSSANQQLVKELEAEMEKLRKPASNPAFQIK</sequence>
<dbReference type="EMBL" id="JAKEVY010000005">
    <property type="protein sequence ID" value="MCF1716634.1"/>
    <property type="molecule type" value="Genomic_DNA"/>
</dbReference>
<evidence type="ECO:0000256" key="3">
    <source>
        <dbReference type="SAM" id="SignalP"/>
    </source>
</evidence>
<dbReference type="RefSeq" id="WP_234867969.1">
    <property type="nucleotide sequence ID" value="NZ_JAKEVY010000005.1"/>
</dbReference>
<dbReference type="InterPro" id="IPR000917">
    <property type="entry name" value="Sulfatase_N"/>
</dbReference>
<accession>A0ABS9BP96</accession>
<comment type="similarity">
    <text evidence="1">Belongs to the sulfatase family.</text>
</comment>
<dbReference type="PANTHER" id="PTHR42693">
    <property type="entry name" value="ARYLSULFATASE FAMILY MEMBER"/>
    <property type="match status" value="1"/>
</dbReference>
<keyword evidence="3" id="KW-0732">Signal</keyword>
<keyword evidence="6" id="KW-1185">Reference proteome</keyword>
<feature type="chain" id="PRO_5046583968" evidence="3">
    <location>
        <begin position="28"/>
        <end position="476"/>
    </location>
</feature>
<organism evidence="5 6">
    <name type="scientific">Flavihumibacter fluminis</name>
    <dbReference type="NCBI Taxonomy" id="2909236"/>
    <lineage>
        <taxon>Bacteria</taxon>
        <taxon>Pseudomonadati</taxon>
        <taxon>Bacteroidota</taxon>
        <taxon>Chitinophagia</taxon>
        <taxon>Chitinophagales</taxon>
        <taxon>Chitinophagaceae</taxon>
        <taxon>Flavihumibacter</taxon>
    </lineage>
</organism>
<dbReference type="SUPFAM" id="SSF53649">
    <property type="entry name" value="Alkaline phosphatase-like"/>
    <property type="match status" value="1"/>
</dbReference>